<keyword evidence="5" id="KW-0597">Phosphoprotein</keyword>
<feature type="transmembrane region" description="Helical" evidence="13">
    <location>
        <begin position="767"/>
        <end position="788"/>
    </location>
</feature>
<evidence type="ECO:0000256" key="4">
    <source>
        <dbReference type="ARBA" id="ARBA00022475"/>
    </source>
</evidence>
<dbReference type="InterPro" id="IPR018303">
    <property type="entry name" value="ATPase_P-typ_P_site"/>
</dbReference>
<feature type="transmembrane region" description="Helical" evidence="13">
    <location>
        <begin position="175"/>
        <end position="193"/>
    </location>
</feature>
<evidence type="ECO:0000256" key="7">
    <source>
        <dbReference type="ARBA" id="ARBA00022723"/>
    </source>
</evidence>
<dbReference type="InterPro" id="IPR036412">
    <property type="entry name" value="HAD-like_sf"/>
</dbReference>
<dbReference type="Pfam" id="PF00702">
    <property type="entry name" value="Hydrolase"/>
    <property type="match status" value="1"/>
</dbReference>
<dbReference type="Pfam" id="PF12156">
    <property type="entry name" value="ATPase-cat_bd"/>
    <property type="match status" value="1"/>
</dbReference>
<evidence type="ECO:0000256" key="8">
    <source>
        <dbReference type="ARBA" id="ARBA00022842"/>
    </source>
</evidence>
<reference evidence="15 16" key="1">
    <citation type="submission" date="2023-12" db="EMBL/GenBank/DDBJ databases">
        <title>Genome sequencing and assembly of bacterial species from a model synthetic community.</title>
        <authorList>
            <person name="Hogle S.L."/>
        </authorList>
    </citation>
    <scope>NUCLEOTIDE SEQUENCE [LARGE SCALE GENOMIC DNA]</scope>
    <source>
        <strain evidence="15 16">HAMBI_3031</strain>
    </source>
</reference>
<dbReference type="SUPFAM" id="SSF81653">
    <property type="entry name" value="Calcium ATPase, transduction domain A"/>
    <property type="match status" value="1"/>
</dbReference>
<keyword evidence="4" id="KW-1003">Cell membrane</keyword>
<gene>
    <name evidence="15" type="ORF">U0035_07485</name>
</gene>
<comment type="subcellular location">
    <subcellularLocation>
        <location evidence="1">Cell membrane</location>
        <topology evidence="1">Multi-pass membrane protein</topology>
    </subcellularLocation>
</comment>
<dbReference type="PANTHER" id="PTHR43520:SF5">
    <property type="entry name" value="CATION-TRANSPORTING P-TYPE ATPASE-RELATED"/>
    <property type="match status" value="1"/>
</dbReference>
<keyword evidence="6 13" id="KW-0812">Transmembrane</keyword>
<keyword evidence="9" id="KW-1278">Translocase</keyword>
<dbReference type="InterPro" id="IPR059000">
    <property type="entry name" value="ATPase_P-type_domA"/>
</dbReference>
<dbReference type="InterPro" id="IPR021993">
    <property type="entry name" value="ATPase-cat-bd"/>
</dbReference>
<proteinExistence type="inferred from homology"/>
<organism evidence="15 16">
    <name type="scientific">Niabella yanshanensis</name>
    <dbReference type="NCBI Taxonomy" id="577386"/>
    <lineage>
        <taxon>Bacteria</taxon>
        <taxon>Pseudomonadati</taxon>
        <taxon>Bacteroidota</taxon>
        <taxon>Chitinophagia</taxon>
        <taxon>Chitinophagales</taxon>
        <taxon>Chitinophagaceae</taxon>
        <taxon>Niabella</taxon>
    </lineage>
</organism>
<dbReference type="PROSITE" id="PS00154">
    <property type="entry name" value="ATPASE_E1_E2"/>
    <property type="match status" value="1"/>
</dbReference>
<dbReference type="InterPro" id="IPR036163">
    <property type="entry name" value="HMA_dom_sf"/>
</dbReference>
<dbReference type="Gene3D" id="3.40.1110.10">
    <property type="entry name" value="Calcium-transporting ATPase, cytoplasmic domain N"/>
    <property type="match status" value="1"/>
</dbReference>
<feature type="transmembrane region" description="Helical" evidence="13">
    <location>
        <begin position="422"/>
        <end position="440"/>
    </location>
</feature>
<name>A0ABZ0W9M4_9BACT</name>
<evidence type="ECO:0000259" key="14">
    <source>
        <dbReference type="PROSITE" id="PS50846"/>
    </source>
</evidence>
<keyword evidence="11" id="KW-0406">Ion transport</keyword>
<feature type="transmembrane region" description="Helical" evidence="13">
    <location>
        <begin position="741"/>
        <end position="761"/>
    </location>
</feature>
<dbReference type="InterPro" id="IPR023299">
    <property type="entry name" value="ATPase_P-typ_cyto_dom_N"/>
</dbReference>
<dbReference type="PRINTS" id="PR00943">
    <property type="entry name" value="CUATPASE"/>
</dbReference>
<dbReference type="InterPro" id="IPR023298">
    <property type="entry name" value="ATPase_P-typ_TM_dom_sf"/>
</dbReference>
<dbReference type="RefSeq" id="WP_162817756.1">
    <property type="nucleotide sequence ID" value="NZ_CP139960.1"/>
</dbReference>
<dbReference type="PANTHER" id="PTHR43520">
    <property type="entry name" value="ATP7, ISOFORM B"/>
    <property type="match status" value="1"/>
</dbReference>
<dbReference type="PRINTS" id="PR00119">
    <property type="entry name" value="CATATPASE"/>
</dbReference>
<dbReference type="Pfam" id="PF00403">
    <property type="entry name" value="HMA"/>
    <property type="match status" value="1"/>
</dbReference>
<feature type="domain" description="HMA" evidence="14">
    <location>
        <begin position="92"/>
        <end position="158"/>
    </location>
</feature>
<dbReference type="InterPro" id="IPR023214">
    <property type="entry name" value="HAD_sf"/>
</dbReference>
<feature type="transmembrane region" description="Helical" evidence="13">
    <location>
        <begin position="446"/>
        <end position="466"/>
    </location>
</feature>
<dbReference type="Gene3D" id="3.30.70.100">
    <property type="match status" value="1"/>
</dbReference>
<sequence length="799" mass="89003">MSNIPVYTPTTCYHCGDTCNDTHLKIDEKAFCCAGCKLVYEILNENNLCTYYDLNVHPGRQQLQQKRKNRFAYLDKEEIISQLVSFSDGQQSHITFQVPQIHCSSCLWLLEHLDRLQPGILSTRVNFVKKEVFVIFDNLKTTLREVVETMNAIGYEPYLSLGATQSGRKVSYSRVTQISIAGFCFANIMMLSLPEYFSVTNYLQEKTGTAFRYIALLLSLPVFFYCSREFFSNAYSSIKTRYLNIDSSIALAILLTFGRSLYNLFVLDGNTYFDSMSGIVFFMLVGRWAQDRTQQSLIFDRDYRSFFPIAVNVKRSSGIEPVMIHELKEKDIIEVFDQEIIPADAILAKGRALIDYSFVTGESLPKPIEPGSLIYAGGKQLGGRIELMVLKKSDQGYLTNLWNKEGKRDSAANSNLHRISNYFTLVVFALTLTSAIFWLTQGAYTTMWNALTTTLIVACPCALLLASTFTNGNVMRILSRSGIFLKNSDVISDMAGITHVVLDKTGTITINKNFHVSYKGKTLTEADKELIASLCRHSTHPLSKAIFDHLKTMPLHPVDSFSNVPGKGIEGWVNDRHIKIGNKVFVQPGATDSEAVNTSKVFVWMDGVVPGVFELENIYRPGLATLLQNLRKKCSLSILSGDNSAESARLSSMTGGCKDIYFNQSPEDKYNYVTELQAKGAKVLMAGDGLNDAGALRKSDVGIAVMEGSNSFTPASDVIISGTVLPQLTSILAFTQKAKRIILISFIISVFYNIIGLYFALQGLLAPVIAAILMPASTISIILITFLLSEWYSRNLARL</sequence>
<dbReference type="SUPFAM" id="SSF56784">
    <property type="entry name" value="HAD-like"/>
    <property type="match status" value="1"/>
</dbReference>
<comment type="similarity">
    <text evidence="2">Belongs to the cation transport ATPase (P-type) (TC 3.A.3) family. Type IB subfamily.</text>
</comment>
<evidence type="ECO:0000256" key="9">
    <source>
        <dbReference type="ARBA" id="ARBA00022967"/>
    </source>
</evidence>
<evidence type="ECO:0000256" key="11">
    <source>
        <dbReference type="ARBA" id="ARBA00023065"/>
    </source>
</evidence>
<evidence type="ECO:0000256" key="5">
    <source>
        <dbReference type="ARBA" id="ARBA00022553"/>
    </source>
</evidence>
<dbReference type="Gene3D" id="2.70.150.10">
    <property type="entry name" value="Calcium-transporting ATPase, cytoplasmic transduction domain A"/>
    <property type="match status" value="1"/>
</dbReference>
<keyword evidence="3" id="KW-0813">Transport</keyword>
<keyword evidence="12 13" id="KW-0472">Membrane</keyword>
<keyword evidence="8" id="KW-0460">Magnesium</keyword>
<keyword evidence="10 13" id="KW-1133">Transmembrane helix</keyword>
<evidence type="ECO:0000256" key="13">
    <source>
        <dbReference type="SAM" id="Phobius"/>
    </source>
</evidence>
<feature type="transmembrane region" description="Helical" evidence="13">
    <location>
        <begin position="271"/>
        <end position="289"/>
    </location>
</feature>
<evidence type="ECO:0000256" key="3">
    <source>
        <dbReference type="ARBA" id="ARBA00022448"/>
    </source>
</evidence>
<accession>A0ABZ0W9M4</accession>
<dbReference type="SUPFAM" id="SSF55008">
    <property type="entry name" value="HMA, heavy metal-associated domain"/>
    <property type="match status" value="1"/>
</dbReference>
<dbReference type="NCBIfam" id="TIGR01494">
    <property type="entry name" value="ATPase_P-type"/>
    <property type="match status" value="1"/>
</dbReference>
<dbReference type="EMBL" id="CP139960">
    <property type="protein sequence ID" value="WQD39983.1"/>
    <property type="molecule type" value="Genomic_DNA"/>
</dbReference>
<keyword evidence="16" id="KW-1185">Reference proteome</keyword>
<dbReference type="Proteomes" id="UP001325680">
    <property type="component" value="Chromosome"/>
</dbReference>
<dbReference type="Gene3D" id="3.40.50.1000">
    <property type="entry name" value="HAD superfamily/HAD-like"/>
    <property type="match status" value="1"/>
</dbReference>
<dbReference type="InterPro" id="IPR006121">
    <property type="entry name" value="HMA_dom"/>
</dbReference>
<feature type="transmembrane region" description="Helical" evidence="13">
    <location>
        <begin position="213"/>
        <end position="231"/>
    </location>
</feature>
<evidence type="ECO:0000256" key="1">
    <source>
        <dbReference type="ARBA" id="ARBA00004651"/>
    </source>
</evidence>
<evidence type="ECO:0000313" key="15">
    <source>
        <dbReference type="EMBL" id="WQD39983.1"/>
    </source>
</evidence>
<dbReference type="InterPro" id="IPR001757">
    <property type="entry name" value="P_typ_ATPase"/>
</dbReference>
<evidence type="ECO:0000256" key="6">
    <source>
        <dbReference type="ARBA" id="ARBA00022692"/>
    </source>
</evidence>
<evidence type="ECO:0000256" key="10">
    <source>
        <dbReference type="ARBA" id="ARBA00022989"/>
    </source>
</evidence>
<protein>
    <submittedName>
        <fullName evidence="15">Heavy metal translocating P-type ATPase metal-binding domain-containing protein</fullName>
    </submittedName>
</protein>
<keyword evidence="7" id="KW-0479">Metal-binding</keyword>
<dbReference type="SUPFAM" id="SSF81665">
    <property type="entry name" value="Calcium ATPase, transmembrane domain M"/>
    <property type="match status" value="1"/>
</dbReference>
<dbReference type="InterPro" id="IPR008250">
    <property type="entry name" value="ATPase_P-typ_transduc_dom_A_sf"/>
</dbReference>
<dbReference type="PROSITE" id="PS50846">
    <property type="entry name" value="HMA_2"/>
    <property type="match status" value="1"/>
</dbReference>
<dbReference type="CDD" id="cd00371">
    <property type="entry name" value="HMA"/>
    <property type="match status" value="1"/>
</dbReference>
<evidence type="ECO:0000256" key="2">
    <source>
        <dbReference type="ARBA" id="ARBA00006024"/>
    </source>
</evidence>
<dbReference type="Pfam" id="PF00122">
    <property type="entry name" value="E1-E2_ATPase"/>
    <property type="match status" value="1"/>
</dbReference>
<evidence type="ECO:0000256" key="12">
    <source>
        <dbReference type="ARBA" id="ARBA00023136"/>
    </source>
</evidence>
<evidence type="ECO:0000313" key="16">
    <source>
        <dbReference type="Proteomes" id="UP001325680"/>
    </source>
</evidence>
<feature type="transmembrane region" description="Helical" evidence="13">
    <location>
        <begin position="243"/>
        <end position="265"/>
    </location>
</feature>